<dbReference type="InterPro" id="IPR023404">
    <property type="entry name" value="rSAM_horseshoe"/>
</dbReference>
<dbReference type="GO" id="GO:0003824">
    <property type="term" value="F:catalytic activity"/>
    <property type="evidence" value="ECO:0007669"/>
    <property type="project" value="InterPro"/>
</dbReference>
<comment type="caution">
    <text evidence="8">The sequence shown here is derived from an EMBL/GenBank/DDBJ whole genome shotgun (WGS) entry which is preliminary data.</text>
</comment>
<dbReference type="CDD" id="cd02068">
    <property type="entry name" value="radical_SAM_B12_BD"/>
    <property type="match status" value="1"/>
</dbReference>
<keyword evidence="4" id="KW-0408">Iron</keyword>
<dbReference type="GO" id="GO:0046872">
    <property type="term" value="F:metal ion binding"/>
    <property type="evidence" value="ECO:0007669"/>
    <property type="project" value="UniProtKB-KW"/>
</dbReference>
<evidence type="ECO:0000256" key="2">
    <source>
        <dbReference type="ARBA" id="ARBA00022691"/>
    </source>
</evidence>
<organism evidence="8 9">
    <name type="scientific">Faecalitalea cylindroides</name>
    <dbReference type="NCBI Taxonomy" id="39483"/>
    <lineage>
        <taxon>Bacteria</taxon>
        <taxon>Bacillati</taxon>
        <taxon>Bacillota</taxon>
        <taxon>Erysipelotrichia</taxon>
        <taxon>Erysipelotrichales</taxon>
        <taxon>Erysipelotrichaceae</taxon>
        <taxon>Faecalitalea</taxon>
    </lineage>
</organism>
<dbReference type="RefSeq" id="WP_195191250.1">
    <property type="nucleotide sequence ID" value="NZ_JADMUL010000013.1"/>
</dbReference>
<dbReference type="EMBL" id="JAQNCK010000010">
    <property type="protein sequence ID" value="MDC0828033.1"/>
    <property type="molecule type" value="Genomic_DNA"/>
</dbReference>
<dbReference type="SMART" id="SM00729">
    <property type="entry name" value="Elp3"/>
    <property type="match status" value="1"/>
</dbReference>
<dbReference type="PROSITE" id="PS51918">
    <property type="entry name" value="RADICAL_SAM"/>
    <property type="match status" value="1"/>
</dbReference>
<dbReference type="GO" id="GO:0031419">
    <property type="term" value="F:cobalamin binding"/>
    <property type="evidence" value="ECO:0007669"/>
    <property type="project" value="InterPro"/>
</dbReference>
<evidence type="ECO:0000259" key="7">
    <source>
        <dbReference type="PROSITE" id="PS51918"/>
    </source>
</evidence>
<evidence type="ECO:0000256" key="3">
    <source>
        <dbReference type="ARBA" id="ARBA00022723"/>
    </source>
</evidence>
<proteinExistence type="predicted"/>
<evidence type="ECO:0000256" key="5">
    <source>
        <dbReference type="ARBA" id="ARBA00023014"/>
    </source>
</evidence>
<dbReference type="Gene3D" id="3.80.30.20">
    <property type="entry name" value="tm_1862 like domain"/>
    <property type="match status" value="1"/>
</dbReference>
<comment type="cofactor">
    <cofactor evidence="1">
        <name>[4Fe-4S] cluster</name>
        <dbReference type="ChEBI" id="CHEBI:49883"/>
    </cofactor>
</comment>
<name>A0AAW6FSE6_9FIRM</name>
<dbReference type="PANTHER" id="PTHR43409">
    <property type="entry name" value="ANAEROBIC MAGNESIUM-PROTOPORPHYRIN IX MONOMETHYL ESTER CYCLASE-RELATED"/>
    <property type="match status" value="1"/>
</dbReference>
<evidence type="ECO:0000313" key="9">
    <source>
        <dbReference type="Proteomes" id="UP001220658"/>
    </source>
</evidence>
<dbReference type="AlphaFoldDB" id="A0AAW6FSE6"/>
<keyword evidence="3" id="KW-0479">Metal-binding</keyword>
<protein>
    <submittedName>
        <fullName evidence="8">Cobalamin-dependent protein</fullName>
    </submittedName>
</protein>
<accession>A0AAW6FSE6</accession>
<keyword evidence="5" id="KW-0411">Iron-sulfur</keyword>
<feature type="domain" description="Radical SAM core" evidence="7">
    <location>
        <begin position="174"/>
        <end position="399"/>
    </location>
</feature>
<dbReference type="Pfam" id="PF04055">
    <property type="entry name" value="Radical_SAM"/>
    <property type="match status" value="1"/>
</dbReference>
<dbReference type="InterPro" id="IPR007197">
    <property type="entry name" value="rSAM"/>
</dbReference>
<dbReference type="GO" id="GO:0051536">
    <property type="term" value="F:iron-sulfur cluster binding"/>
    <property type="evidence" value="ECO:0007669"/>
    <property type="project" value="UniProtKB-KW"/>
</dbReference>
<dbReference type="Pfam" id="PF02310">
    <property type="entry name" value="B12-binding"/>
    <property type="match status" value="1"/>
</dbReference>
<dbReference type="SUPFAM" id="SSF102114">
    <property type="entry name" value="Radical SAM enzymes"/>
    <property type="match status" value="1"/>
</dbReference>
<evidence type="ECO:0000256" key="1">
    <source>
        <dbReference type="ARBA" id="ARBA00001966"/>
    </source>
</evidence>
<dbReference type="InterPro" id="IPR051198">
    <property type="entry name" value="BchE-like"/>
</dbReference>
<dbReference type="SFLD" id="SFLDS00029">
    <property type="entry name" value="Radical_SAM"/>
    <property type="match status" value="1"/>
</dbReference>
<dbReference type="InterPro" id="IPR058240">
    <property type="entry name" value="rSAM_sf"/>
</dbReference>
<dbReference type="SFLD" id="SFLDG01082">
    <property type="entry name" value="B12-binding_domain_containing"/>
    <property type="match status" value="1"/>
</dbReference>
<dbReference type="Gene3D" id="3.40.50.280">
    <property type="entry name" value="Cobalamin-binding domain"/>
    <property type="match status" value="1"/>
</dbReference>
<dbReference type="PROSITE" id="PS51332">
    <property type="entry name" value="B12_BINDING"/>
    <property type="match status" value="1"/>
</dbReference>
<evidence type="ECO:0000256" key="4">
    <source>
        <dbReference type="ARBA" id="ARBA00023004"/>
    </source>
</evidence>
<reference evidence="8" key="1">
    <citation type="submission" date="2023-01" db="EMBL/GenBank/DDBJ databases">
        <title>Human gut microbiome strain richness.</title>
        <authorList>
            <person name="Chen-Liaw A."/>
        </authorList>
    </citation>
    <scope>NUCLEOTIDE SEQUENCE</scope>
    <source>
        <strain evidence="8">D55st1_G4_D55t1_190419</strain>
    </source>
</reference>
<evidence type="ECO:0000259" key="6">
    <source>
        <dbReference type="PROSITE" id="PS51332"/>
    </source>
</evidence>
<evidence type="ECO:0000313" key="8">
    <source>
        <dbReference type="EMBL" id="MDC0828033.1"/>
    </source>
</evidence>
<dbReference type="InterPro" id="IPR006158">
    <property type="entry name" value="Cobalamin-bd"/>
</dbReference>
<keyword evidence="2" id="KW-0949">S-adenosyl-L-methionine</keyword>
<dbReference type="InterPro" id="IPR006638">
    <property type="entry name" value="Elp3/MiaA/NifB-like_rSAM"/>
</dbReference>
<dbReference type="Proteomes" id="UP001220658">
    <property type="component" value="Unassembled WGS sequence"/>
</dbReference>
<gene>
    <name evidence="8" type="ORF">POG00_04840</name>
</gene>
<feature type="domain" description="B12-binding" evidence="6">
    <location>
        <begin position="75"/>
        <end position="154"/>
    </location>
</feature>
<sequence length="586" mass="69624">MMSTKCMFICPTKYNYNFVKPERVKYAVLTMMSHVADLTDPFVIDLEMMLGYPRNLKEISEFKTNAKSILKNYLPDIVCITCYTSFDYLSTVDILRMCKELYPNATLVVGGYHATAVPEDFLDDEIPVDFIIRGEGEIALRNIITQNGRDLPKVIMGTPLNMTEEKPLRYDLYPYKTDELYISLSRGCFHRCAFCVQSDDFPNPYRKMDIDNIKDKIVRATEYFPIKRLLFSDPIFGIDMKGTEQLVEFLSNKYPHYTYWAETRIDRTTEDLIKCLSKLKIDLHFGVESLAEDTLLNLMTKTKNAEQYNEAFFKTIEYCQKYNVLGLFGFIMNYPGEKAESSRYTMQQLKKVTSLYDKLNVTFHINPYALYPGNEIYNRRFELAESRGFKFENDYWWKSDEPDIRQRSENCLASSSIEKSYSEGRFYWHKTKNELLRKYVSMYNYKAYKFYQRAEVKDVIYSIKGEDAEIKEWEIDLISHYRYITSNYLERYNTWLNEKKPLWNDVFYKAYLFITYNAQRKILSSYKENIEIRVFIADVEKTLETEYKKNIELNRGEGDSLKIRFLDEKYQLYQNGKLKHIQVKDE</sequence>